<dbReference type="Proteomes" id="UP000199634">
    <property type="component" value="Unassembled WGS sequence"/>
</dbReference>
<sequence length="408" mass="47372">MDKGILKYDDLKKIIESCHLNFLIGSGLSAPYLSILGKIEELLTANESSDQPNKIIEVSIKKFYFDQCIKGNLALLDTSLCEKSKKDEFKKANENYCNFIKSLHTILSYRESNIVSKQVNLFTTNMDLFLDKTIEDLGFVLNDGFSGRINPKFGTENFHNSIHKYSSHYEYKSELPLFNLFKMHGSVNWKRINENTANRTYEITNDSYLEILKNISNIDIKEEHVTPIITGDKDKNGRDISFTYEELLQNIASIEKKEIHDEYLKYYGELVMINPTKDKFRDTTSNFYFYELLRMYANHLEKENSVLFVIGFSFADEHIKEITKRVLKSNPTLIIVIFCKKGDKEGFTNMFNNVNNVVCLSPEDDNHYSLDKVNDFLFEELSHDLKFGITKSKYIEMKKQVAENGESN</sequence>
<dbReference type="RefSeq" id="WP_091097764.1">
    <property type="nucleotide sequence ID" value="NZ_FNXE01000015.1"/>
</dbReference>
<organism evidence="1 2">
    <name type="scientific">Paenimyroides marinum</name>
    <dbReference type="NCBI Taxonomy" id="1159016"/>
    <lineage>
        <taxon>Bacteria</taxon>
        <taxon>Pseudomonadati</taxon>
        <taxon>Bacteroidota</taxon>
        <taxon>Flavobacteriia</taxon>
        <taxon>Flavobacteriales</taxon>
        <taxon>Flavobacteriaceae</taxon>
        <taxon>Paenimyroides</taxon>
    </lineage>
</organism>
<dbReference type="OrthoDB" id="9808492at2"/>
<keyword evidence="2" id="KW-1185">Reference proteome</keyword>
<accession>A0A1H6KXW0</accession>
<evidence type="ECO:0000313" key="2">
    <source>
        <dbReference type="Proteomes" id="UP000199634"/>
    </source>
</evidence>
<name>A0A1H6KXW0_9FLAO</name>
<dbReference type="AlphaFoldDB" id="A0A1H6KXW0"/>
<evidence type="ECO:0000313" key="1">
    <source>
        <dbReference type="EMBL" id="SEH76851.1"/>
    </source>
</evidence>
<gene>
    <name evidence="1" type="ORF">SAMN02927937_01317</name>
</gene>
<proteinExistence type="predicted"/>
<dbReference type="EMBL" id="FNXE01000015">
    <property type="protein sequence ID" value="SEH76851.1"/>
    <property type="molecule type" value="Genomic_DNA"/>
</dbReference>
<reference evidence="1 2" key="1">
    <citation type="submission" date="2016-10" db="EMBL/GenBank/DDBJ databases">
        <authorList>
            <person name="de Groot N.N."/>
        </authorList>
    </citation>
    <scope>NUCLEOTIDE SEQUENCE [LARGE SCALE GENOMIC DNA]</scope>
    <source>
        <strain evidence="1 2">CGMCC 1.10825</strain>
    </source>
</reference>
<dbReference type="STRING" id="1159016.SAMN02927937_01317"/>
<protein>
    <submittedName>
        <fullName evidence="1">SIR2-like domain-containing protein</fullName>
    </submittedName>
</protein>
<dbReference type="Pfam" id="PF13289">
    <property type="entry name" value="SIR2_2"/>
    <property type="match status" value="1"/>
</dbReference>